<dbReference type="PANTHER" id="PTHR47705:SF1">
    <property type="entry name" value="PNP_UDP_1 DOMAIN-CONTAINING PROTEIN"/>
    <property type="match status" value="1"/>
</dbReference>
<keyword evidence="3" id="KW-1185">Reference proteome</keyword>
<dbReference type="AlphaFoldDB" id="A0AAV7J7E4"/>
<name>A0AAV7J7E4_COTGL</name>
<reference evidence="2 3" key="1">
    <citation type="journal article" date="2021" name="J. Hered.">
        <title>A chromosome-level genome assembly of the parasitoid wasp, Cotesia glomerata (Hymenoptera: Braconidae).</title>
        <authorList>
            <person name="Pinto B.J."/>
            <person name="Weis J.J."/>
            <person name="Gamble T."/>
            <person name="Ode P.J."/>
            <person name="Paul R."/>
            <person name="Zaspel J.M."/>
        </authorList>
    </citation>
    <scope>NUCLEOTIDE SEQUENCE [LARGE SCALE GENOMIC DNA]</scope>
    <source>
        <strain evidence="2">CgM1</strain>
    </source>
</reference>
<dbReference type="PANTHER" id="PTHR47705">
    <property type="entry name" value="AGAP000321-PA"/>
    <property type="match status" value="1"/>
</dbReference>
<keyword evidence="1" id="KW-0812">Transmembrane</keyword>
<keyword evidence="1" id="KW-0472">Membrane</keyword>
<protein>
    <submittedName>
        <fullName evidence="2">Uncharacterized protein</fullName>
    </submittedName>
</protein>
<keyword evidence="1" id="KW-1133">Transmembrane helix</keyword>
<accession>A0AAV7J7E4</accession>
<gene>
    <name evidence="2" type="ORF">KQX54_021758</name>
</gene>
<proteinExistence type="predicted"/>
<comment type="caution">
    <text evidence="2">The sequence shown here is derived from an EMBL/GenBank/DDBJ whole genome shotgun (WGS) entry which is preliminary data.</text>
</comment>
<feature type="transmembrane region" description="Helical" evidence="1">
    <location>
        <begin position="32"/>
        <end position="55"/>
    </location>
</feature>
<evidence type="ECO:0000256" key="1">
    <source>
        <dbReference type="SAM" id="Phobius"/>
    </source>
</evidence>
<evidence type="ECO:0000313" key="3">
    <source>
        <dbReference type="Proteomes" id="UP000826195"/>
    </source>
</evidence>
<dbReference type="Proteomes" id="UP000826195">
    <property type="component" value="Unassembled WGS sequence"/>
</dbReference>
<organism evidence="2 3">
    <name type="scientific">Cotesia glomerata</name>
    <name type="common">Lepidopteran parasitic wasp</name>
    <name type="synonym">Apanteles glomeratus</name>
    <dbReference type="NCBI Taxonomy" id="32391"/>
    <lineage>
        <taxon>Eukaryota</taxon>
        <taxon>Metazoa</taxon>
        <taxon>Ecdysozoa</taxon>
        <taxon>Arthropoda</taxon>
        <taxon>Hexapoda</taxon>
        <taxon>Insecta</taxon>
        <taxon>Pterygota</taxon>
        <taxon>Neoptera</taxon>
        <taxon>Endopterygota</taxon>
        <taxon>Hymenoptera</taxon>
        <taxon>Apocrita</taxon>
        <taxon>Ichneumonoidea</taxon>
        <taxon>Braconidae</taxon>
        <taxon>Microgastrinae</taxon>
        <taxon>Cotesia</taxon>
    </lineage>
</organism>
<dbReference type="EMBL" id="JAHXZJ010000001">
    <property type="protein sequence ID" value="KAH0569050.1"/>
    <property type="molecule type" value="Genomic_DNA"/>
</dbReference>
<evidence type="ECO:0000313" key="2">
    <source>
        <dbReference type="EMBL" id="KAH0569050.1"/>
    </source>
</evidence>
<sequence>MAAIKNFKLAMLLCSKGAQIIRMILSTRLSNFIAILRTYIALRLFAFIVIIFMLIKFIAINYNKNNFIELLLLRLTEHIVMTPKSKTAKSTTLIIERQALDHPENTNNQQDVHIAGGDHKGIVINKHAVAGTIITR</sequence>